<feature type="compositionally biased region" description="Low complexity" evidence="1">
    <location>
        <begin position="209"/>
        <end position="224"/>
    </location>
</feature>
<feature type="compositionally biased region" description="Low complexity" evidence="1">
    <location>
        <begin position="239"/>
        <end position="259"/>
    </location>
</feature>
<feature type="compositionally biased region" description="Low complexity" evidence="1">
    <location>
        <begin position="1221"/>
        <end position="1230"/>
    </location>
</feature>
<feature type="compositionally biased region" description="Polar residues" evidence="1">
    <location>
        <begin position="1146"/>
        <end position="1158"/>
    </location>
</feature>
<feature type="compositionally biased region" description="Low complexity" evidence="1">
    <location>
        <begin position="1045"/>
        <end position="1063"/>
    </location>
</feature>
<dbReference type="EMBL" id="KV425596">
    <property type="protein sequence ID" value="KZT22365.1"/>
    <property type="molecule type" value="Genomic_DNA"/>
</dbReference>
<evidence type="ECO:0000256" key="1">
    <source>
        <dbReference type="SAM" id="MobiDB-lite"/>
    </source>
</evidence>
<feature type="compositionally biased region" description="Acidic residues" evidence="1">
    <location>
        <begin position="561"/>
        <end position="581"/>
    </location>
</feature>
<feature type="compositionally biased region" description="Polar residues" evidence="1">
    <location>
        <begin position="1460"/>
        <end position="1472"/>
    </location>
</feature>
<feature type="compositionally biased region" description="Acidic residues" evidence="1">
    <location>
        <begin position="1307"/>
        <end position="1325"/>
    </location>
</feature>
<dbReference type="STRING" id="1314782.A0A165QFI1"/>
<feature type="region of interest" description="Disordered" evidence="1">
    <location>
        <begin position="990"/>
        <end position="1332"/>
    </location>
</feature>
<feature type="compositionally biased region" description="Acidic residues" evidence="1">
    <location>
        <begin position="811"/>
        <end position="821"/>
    </location>
</feature>
<proteinExistence type="predicted"/>
<protein>
    <submittedName>
        <fullName evidence="2">Uncharacterized protein</fullName>
    </submittedName>
</protein>
<accession>A0A165QFI1</accession>
<gene>
    <name evidence="2" type="ORF">NEOLEDRAFT_1171378</name>
</gene>
<sequence>MSVAEGANATAILEGELIDGAEVDGKHANGVFAAEKEAVKSDVLLVDVSAKHADESRVEEINGGEHVNGLNGHGAPLSASTDETNELEQINFTKPVNGDAVGEIPAEMDEASAVLESVNGDAHHGAVDETPVPEETTTESTHIDAYAEDAVVEHSAEVLAESEQPQGDEEVPADPENATVPSEDVTEAPVEVASADVPAVEETTEPVLTEAPEATPVTEEGAPTSLEEEATASEKVPVAEETSPVEETPAAEEAAPAVDEAFEEPSTADEQAPIVEEAVYSLAEEEGTKEDAALETAAATEPEPAEDAPIEEAPEPDPVTEAGVPVPEESEREEATPEPVEEAASKEKVEDVLPLDEESVVPIPDETSTETVIEIEAAPAPETEAEPIAEEGLALVAESDVIPLMDESSAIQTAIPESAPLAEEASSKEPASEEAVLVPIEEAELEAVEEDVSEPAEEAVSAPAEEVLEPAPVSEEGVALPEEPLAENTARQEVAPEPVEEATYVPIEEAPEPAPVTEEGVPVPEEAVVEPPASDEAEAAAVEEASVLEETVVELPVTEEAAPEPAEEAPESVLEEVDVQEEDVPAPVELALEPAAVTKEGLPVPDEPANEEAVPESAPVEAPEESAANEEAAPASKPVEVTEPLVAEEIPEAVLVTEEGVPVQTEEVLVEEVAAESAHEEPAAEEAISGELATEEHATEEVPSTTEETAPSEPVAEETATEGSAAEEVVVDAPAVGEPQTEVTIAEETVVEEPAQEQPVTEEPAAEESVVEAPAPEEPTIEDAAAEEPVSEEQGTIEPIVEEAVAMERATEEESVAEEAAPEPAEAATEETIVQEAAPEPETATVDEAQQASLEEVEVPSTLKEEPVVPVLDETSAETTFETEATYQPEAEPVAEEESHASVVAESVVVRLMDESSTIQTTFSEEEKPVDEVEIISTDADAQCPAEDDKTPGADAEAPAAETEVPVDVAIAEFETAIGESAIAIADEVSTPEAVPVEPEEPAAGELTVEAESTVNINLEPKVEPTNVESVTDVETVGEVEPSTESETATSESEAAESASTETPVIQIDAAASEEDMKSTAVASVVPETGSMTPQELDEERPKSPWTPSYSVTIQGGAGTGVADNDEELAELSQLPPPAEIEVTEDQAQSEPQITITEPQGDLAAEEERLAVQGEPTDEPSAESQEADTRALSPVPDDVQEERPKSPWTPSYSVTTVGSGLQESEIAAQEQEIEQLEQLPPTAVTKEPSSEVPEAIASFDAQMDDGVPAGEEPPPSSEVQGDDVSHNAADAKVPSENEAVPVADVTLIEEDLVSEDKEESPEEEPMVQPEVSSPSLVSWIALDSVGQIPPLAVDTSASEGPKSLWTPSYSVTRTPELTAETLPTDEPVTQPPTVVLPVVDSSVPERPKSPWTASYSVTRSPDLRASVEPIVDEPVIQAESADTLPVAQDSDTPERPKSPWTPSYSVTRQGSGLTPAEEGELSQLEQLPERVLSEASQQDEPAAEQSAIPTIITEEVPPSDTVAEKSAEIHSGPVATGASITSSETDVAGDTFTTEALDSLQKSTGVGAVLVKAPEEPFPSAEDKAFGATLGPIDEDKVADGTSSTFLEPGTDSTSRARHESTTSSRFFPGGWFSSAPTSPQEGRASLDSAQGEFTTRPTVSAAEDAEKIEEEKKRKGRWCIIM</sequence>
<feature type="compositionally biased region" description="Polar residues" evidence="1">
    <location>
        <begin position="1601"/>
        <end position="1614"/>
    </location>
</feature>
<name>A0A165QFI1_9AGAM</name>
<feature type="region of interest" description="Disordered" evidence="1">
    <location>
        <begin position="671"/>
        <end position="901"/>
    </location>
</feature>
<evidence type="ECO:0000313" key="2">
    <source>
        <dbReference type="EMBL" id="KZT22365.1"/>
    </source>
</evidence>
<feature type="compositionally biased region" description="Low complexity" evidence="1">
    <location>
        <begin position="953"/>
        <end position="965"/>
    </location>
</feature>
<feature type="compositionally biased region" description="Acidic residues" evidence="1">
    <location>
        <begin position="779"/>
        <end position="791"/>
    </location>
</feature>
<feature type="region of interest" description="Disordered" evidence="1">
    <location>
        <begin position="157"/>
        <end position="371"/>
    </location>
</feature>
<feature type="region of interest" description="Disordered" evidence="1">
    <location>
        <begin position="1398"/>
        <end position="1547"/>
    </location>
</feature>
<feature type="compositionally biased region" description="Low complexity" evidence="1">
    <location>
        <begin position="877"/>
        <end position="892"/>
    </location>
</feature>
<feature type="compositionally biased region" description="Low complexity" evidence="1">
    <location>
        <begin position="822"/>
        <end position="832"/>
    </location>
</feature>
<feature type="compositionally biased region" description="Acidic residues" evidence="1">
    <location>
        <begin position="303"/>
        <end position="315"/>
    </location>
</feature>
<feature type="compositionally biased region" description="Polar residues" evidence="1">
    <location>
        <begin position="1648"/>
        <end position="1659"/>
    </location>
</feature>
<feature type="compositionally biased region" description="Polar residues" evidence="1">
    <location>
        <begin position="1208"/>
        <end position="1219"/>
    </location>
</feature>
<dbReference type="Proteomes" id="UP000076761">
    <property type="component" value="Unassembled WGS sequence"/>
</dbReference>
<feature type="region of interest" description="Disordered" evidence="1">
    <location>
        <begin position="939"/>
        <end position="965"/>
    </location>
</feature>
<feature type="region of interest" description="Disordered" evidence="1">
    <location>
        <begin position="556"/>
        <end position="581"/>
    </location>
</feature>
<reference evidence="2 3" key="1">
    <citation type="journal article" date="2016" name="Mol. Biol. Evol.">
        <title>Comparative Genomics of Early-Diverging Mushroom-Forming Fungi Provides Insights into the Origins of Lignocellulose Decay Capabilities.</title>
        <authorList>
            <person name="Nagy L.G."/>
            <person name="Riley R."/>
            <person name="Tritt A."/>
            <person name="Adam C."/>
            <person name="Daum C."/>
            <person name="Floudas D."/>
            <person name="Sun H."/>
            <person name="Yadav J.S."/>
            <person name="Pangilinan J."/>
            <person name="Larsson K.H."/>
            <person name="Matsuura K."/>
            <person name="Barry K."/>
            <person name="Labutti K."/>
            <person name="Kuo R."/>
            <person name="Ohm R.A."/>
            <person name="Bhattacharya S.S."/>
            <person name="Shirouzu T."/>
            <person name="Yoshinaga Y."/>
            <person name="Martin F.M."/>
            <person name="Grigoriev I.V."/>
            <person name="Hibbett D.S."/>
        </authorList>
    </citation>
    <scope>NUCLEOTIDE SEQUENCE [LARGE SCALE GENOMIC DNA]</scope>
    <source>
        <strain evidence="2 3">HHB14362 ss-1</strain>
    </source>
</reference>
<feature type="compositionally biased region" description="Low complexity" evidence="1">
    <location>
        <begin position="721"/>
        <end position="748"/>
    </location>
</feature>
<feature type="compositionally biased region" description="Polar residues" evidence="1">
    <location>
        <begin position="1538"/>
        <end position="1547"/>
    </location>
</feature>
<feature type="region of interest" description="Disordered" evidence="1">
    <location>
        <begin position="594"/>
        <end position="644"/>
    </location>
</feature>
<organism evidence="2 3">
    <name type="scientific">Neolentinus lepideus HHB14362 ss-1</name>
    <dbReference type="NCBI Taxonomy" id="1314782"/>
    <lineage>
        <taxon>Eukaryota</taxon>
        <taxon>Fungi</taxon>
        <taxon>Dikarya</taxon>
        <taxon>Basidiomycota</taxon>
        <taxon>Agaricomycotina</taxon>
        <taxon>Agaricomycetes</taxon>
        <taxon>Gloeophyllales</taxon>
        <taxon>Gloeophyllaceae</taxon>
        <taxon>Neolentinus</taxon>
    </lineage>
</organism>
<feature type="compositionally biased region" description="Acidic residues" evidence="1">
    <location>
        <begin position="446"/>
        <end position="457"/>
    </location>
</feature>
<evidence type="ECO:0000313" key="3">
    <source>
        <dbReference type="Proteomes" id="UP000076761"/>
    </source>
</evidence>
<feature type="region of interest" description="Disordered" evidence="1">
    <location>
        <begin position="446"/>
        <end position="498"/>
    </location>
</feature>
<keyword evidence="3" id="KW-1185">Reference proteome</keyword>
<dbReference type="InParanoid" id="A0A165QFI1"/>
<feature type="compositionally biased region" description="Low complexity" evidence="1">
    <location>
        <begin position="458"/>
        <end position="476"/>
    </location>
</feature>
<feature type="region of interest" description="Disordered" evidence="1">
    <location>
        <begin position="1592"/>
        <end position="1683"/>
    </location>
</feature>
<dbReference type="OrthoDB" id="2804751at2759"/>